<dbReference type="GO" id="GO:0006935">
    <property type="term" value="P:chemotaxis"/>
    <property type="evidence" value="ECO:0007669"/>
    <property type="project" value="InterPro"/>
</dbReference>
<dbReference type="Proteomes" id="UP000503640">
    <property type="component" value="Unassembled WGS sequence"/>
</dbReference>
<evidence type="ECO:0000313" key="2">
    <source>
        <dbReference type="EMBL" id="GEJ57101.1"/>
    </source>
</evidence>
<keyword evidence="3" id="KW-1185">Reference proteome</keyword>
<dbReference type="GO" id="GO:0005829">
    <property type="term" value="C:cytosol"/>
    <property type="evidence" value="ECO:0007669"/>
    <property type="project" value="TreeGrafter"/>
</dbReference>
<evidence type="ECO:0000259" key="1">
    <source>
        <dbReference type="PROSITE" id="PS50851"/>
    </source>
</evidence>
<dbReference type="PROSITE" id="PS50851">
    <property type="entry name" value="CHEW"/>
    <property type="match status" value="1"/>
</dbReference>
<reference evidence="3" key="1">
    <citation type="journal article" date="2020" name="Appl. Environ. Microbiol.">
        <title>Diazotrophic Anaeromyxobacter Isolates from Soils.</title>
        <authorList>
            <person name="Masuda Y."/>
            <person name="Yamanaka H."/>
            <person name="Xu Z.X."/>
            <person name="Shiratori Y."/>
            <person name="Aono T."/>
            <person name="Amachi S."/>
            <person name="Senoo K."/>
            <person name="Itoh H."/>
        </authorList>
    </citation>
    <scope>NUCLEOTIDE SEQUENCE [LARGE SCALE GENOMIC DNA]</scope>
    <source>
        <strain evidence="3">R267</strain>
    </source>
</reference>
<evidence type="ECO:0000313" key="3">
    <source>
        <dbReference type="Proteomes" id="UP000503640"/>
    </source>
</evidence>
<name>A0A7I9VL25_9BACT</name>
<dbReference type="SUPFAM" id="SSF50341">
    <property type="entry name" value="CheW-like"/>
    <property type="match status" value="1"/>
</dbReference>
<dbReference type="AlphaFoldDB" id="A0A7I9VL25"/>
<dbReference type="GO" id="GO:0007165">
    <property type="term" value="P:signal transduction"/>
    <property type="evidence" value="ECO:0007669"/>
    <property type="project" value="InterPro"/>
</dbReference>
<dbReference type="Gene3D" id="2.30.30.40">
    <property type="entry name" value="SH3 Domains"/>
    <property type="match status" value="1"/>
</dbReference>
<dbReference type="EMBL" id="BJTG01000004">
    <property type="protein sequence ID" value="GEJ57101.1"/>
    <property type="molecule type" value="Genomic_DNA"/>
</dbReference>
<proteinExistence type="predicted"/>
<comment type="caution">
    <text evidence="2">The sequence shown here is derived from an EMBL/GenBank/DDBJ whole genome shotgun (WGS) entry which is preliminary data.</text>
</comment>
<dbReference type="Pfam" id="PF01584">
    <property type="entry name" value="CheW"/>
    <property type="match status" value="1"/>
</dbReference>
<gene>
    <name evidence="2" type="ORF">AMYX_18420</name>
</gene>
<dbReference type="PANTHER" id="PTHR22617">
    <property type="entry name" value="CHEMOTAXIS SENSOR HISTIDINE KINASE-RELATED"/>
    <property type="match status" value="1"/>
</dbReference>
<sequence>MSRALHVLFRVGAAEYALPAAEVLQMESYAGATPVPGAPAFVAGVVQVRGRVLPVLDLRARFGLAPAEPSLDRRLVVAQHRERPVALLVDSAREVLTLEADDFRPPPPMVSEEAEGLVKAVAQVGPRLVLMLDFPKLIGEEALDAAQQA</sequence>
<dbReference type="SMART" id="SM00260">
    <property type="entry name" value="CheW"/>
    <property type="match status" value="1"/>
</dbReference>
<dbReference type="RefSeq" id="WP_176064590.1">
    <property type="nucleotide sequence ID" value="NZ_BJTG01000004.1"/>
</dbReference>
<accession>A0A7I9VL25</accession>
<dbReference type="PANTHER" id="PTHR22617:SF23">
    <property type="entry name" value="CHEMOTAXIS PROTEIN CHEW"/>
    <property type="match status" value="1"/>
</dbReference>
<dbReference type="InterPro" id="IPR002545">
    <property type="entry name" value="CheW-lke_dom"/>
</dbReference>
<dbReference type="Gene3D" id="2.40.50.180">
    <property type="entry name" value="CheA-289, Domain 4"/>
    <property type="match status" value="1"/>
</dbReference>
<dbReference type="InterPro" id="IPR036061">
    <property type="entry name" value="CheW-like_dom_sf"/>
</dbReference>
<dbReference type="InterPro" id="IPR039315">
    <property type="entry name" value="CheW"/>
</dbReference>
<organism evidence="2 3">
    <name type="scientific">Anaeromyxobacter diazotrophicus</name>
    <dbReference type="NCBI Taxonomy" id="2590199"/>
    <lineage>
        <taxon>Bacteria</taxon>
        <taxon>Pseudomonadati</taxon>
        <taxon>Myxococcota</taxon>
        <taxon>Myxococcia</taxon>
        <taxon>Myxococcales</taxon>
        <taxon>Cystobacterineae</taxon>
        <taxon>Anaeromyxobacteraceae</taxon>
        <taxon>Anaeromyxobacter</taxon>
    </lineage>
</organism>
<feature type="domain" description="CheW-like" evidence="1">
    <location>
        <begin position="3"/>
        <end position="143"/>
    </location>
</feature>
<protein>
    <submittedName>
        <fullName evidence="2">Chemotaxis protein CheW</fullName>
    </submittedName>
</protein>